<evidence type="ECO:0000313" key="1">
    <source>
        <dbReference type="EMBL" id="PJE77854.1"/>
    </source>
</evidence>
<organism evidence="1">
    <name type="scientific">invertebrate metagenome</name>
    <dbReference type="NCBI Taxonomy" id="1711999"/>
    <lineage>
        <taxon>unclassified sequences</taxon>
        <taxon>metagenomes</taxon>
        <taxon>organismal metagenomes</taxon>
    </lineage>
</organism>
<protein>
    <submittedName>
        <fullName evidence="1">Uncharacterized protein</fullName>
    </submittedName>
</protein>
<sequence>MADHGDNSEQYDIRICELKISRLDGRLIHCKIELEMFNYTNYYSKVKRYPLFVAFSRFTVLLHYEQWEGIVALTTTICQKLSVRRPELRYRSYIFI</sequence>
<name>A0A2H9T3S0_9ZZZZ</name>
<reference evidence="1" key="1">
    <citation type="journal article" date="2017" name="Appl. Environ. Microbiol.">
        <title>Molecular characterization of an Endozoicomonas-like organism causing infection in king scallop Pecten maximus L.</title>
        <authorList>
            <person name="Cano I."/>
            <person name="van Aerle R."/>
            <person name="Ross S."/>
            <person name="Verner-Jeffreys D.W."/>
            <person name="Paley R.K."/>
            <person name="Rimmer G."/>
            <person name="Ryder D."/>
            <person name="Hooper P."/>
            <person name="Stone D."/>
            <person name="Feist S.W."/>
        </authorList>
    </citation>
    <scope>NUCLEOTIDE SEQUENCE</scope>
</reference>
<comment type="caution">
    <text evidence="1">The sequence shown here is derived from an EMBL/GenBank/DDBJ whole genome shotgun (WGS) entry which is preliminary data.</text>
</comment>
<proteinExistence type="predicted"/>
<dbReference type="EMBL" id="NSIT01000345">
    <property type="protein sequence ID" value="PJE77854.1"/>
    <property type="molecule type" value="Genomic_DNA"/>
</dbReference>
<accession>A0A2H9T3S0</accession>
<gene>
    <name evidence="1" type="ORF">CI610_03215</name>
</gene>
<dbReference type="AlphaFoldDB" id="A0A2H9T3S0"/>